<sequence length="226" mass="26979">MKNFTSLTCKDWQKGSTICVAKRNLASEHSEFVDFRCPPEDKQACMEPITRVEYQQRHLRRVTVNPETVFLFWITIVINVMTAMQLRTLRLCDIDEKHFTLTIAFIEQQFIADSHRQLDISMRYMPTDMDSNEPNREQFFRRERSLIQGFRCAEQLIKICNSSWRGRERMSMGDRRRKKILDIEARGFRCAEQLIKICNSSWRGRERMSMGDRRRKKILDIEARVS</sequence>
<keyword evidence="1" id="KW-0472">Membrane</keyword>
<evidence type="ECO:0000313" key="3">
    <source>
        <dbReference type="WBParaSite" id="ALUE_0002080401-mRNA-1"/>
    </source>
</evidence>
<evidence type="ECO:0000256" key="1">
    <source>
        <dbReference type="SAM" id="Phobius"/>
    </source>
</evidence>
<protein>
    <submittedName>
        <fullName evidence="3">CACTA en-spm transposon protein</fullName>
    </submittedName>
</protein>
<name>A0A0M3IPX6_ASCLU</name>
<keyword evidence="1" id="KW-1133">Transmembrane helix</keyword>
<dbReference type="Proteomes" id="UP000036681">
    <property type="component" value="Unplaced"/>
</dbReference>
<evidence type="ECO:0000313" key="2">
    <source>
        <dbReference type="Proteomes" id="UP000036681"/>
    </source>
</evidence>
<dbReference type="AlphaFoldDB" id="A0A0M3IPX6"/>
<dbReference type="WBParaSite" id="ALUE_0002080401-mRNA-1">
    <property type="protein sequence ID" value="ALUE_0002080401-mRNA-1"/>
    <property type="gene ID" value="ALUE_0002080401"/>
</dbReference>
<feature type="transmembrane region" description="Helical" evidence="1">
    <location>
        <begin position="70"/>
        <end position="89"/>
    </location>
</feature>
<proteinExistence type="predicted"/>
<keyword evidence="2" id="KW-1185">Reference proteome</keyword>
<organism evidence="2 3">
    <name type="scientific">Ascaris lumbricoides</name>
    <name type="common">Giant roundworm</name>
    <dbReference type="NCBI Taxonomy" id="6252"/>
    <lineage>
        <taxon>Eukaryota</taxon>
        <taxon>Metazoa</taxon>
        <taxon>Ecdysozoa</taxon>
        <taxon>Nematoda</taxon>
        <taxon>Chromadorea</taxon>
        <taxon>Rhabditida</taxon>
        <taxon>Spirurina</taxon>
        <taxon>Ascaridomorpha</taxon>
        <taxon>Ascaridoidea</taxon>
        <taxon>Ascarididae</taxon>
        <taxon>Ascaris</taxon>
    </lineage>
</organism>
<accession>A0A0M3IPX6</accession>
<reference evidence="3" key="1">
    <citation type="submission" date="2017-02" db="UniProtKB">
        <authorList>
            <consortium name="WormBaseParasite"/>
        </authorList>
    </citation>
    <scope>IDENTIFICATION</scope>
</reference>
<keyword evidence="1" id="KW-0812">Transmembrane</keyword>